<evidence type="ECO:0000256" key="3">
    <source>
        <dbReference type="ARBA" id="ARBA00022729"/>
    </source>
</evidence>
<dbReference type="InterPro" id="IPR033764">
    <property type="entry name" value="Sdr_B"/>
</dbReference>
<dbReference type="SUPFAM" id="SSF49478">
    <property type="entry name" value="Cna protein B-type domain"/>
    <property type="match status" value="1"/>
</dbReference>
<evidence type="ECO:0000256" key="1">
    <source>
        <dbReference type="ARBA" id="ARBA00004613"/>
    </source>
</evidence>
<evidence type="ECO:0000259" key="5">
    <source>
        <dbReference type="Pfam" id="PF17210"/>
    </source>
</evidence>
<gene>
    <name evidence="6" type="ORF">SAMN04487894_1211</name>
</gene>
<evidence type="ECO:0000256" key="4">
    <source>
        <dbReference type="SAM" id="SignalP"/>
    </source>
</evidence>
<sequence>MKYLSFPRQRLMQLKQIKIALLPVFTLFSLWAQAQCDKTIWATGSSSSTGSVYKLDPDNAFAQLGGPYTGPTGAYGWYSIAQPGNGFVYMATMNAAVTTGSATIYRLSTTAPAGTQPANTGITLPLADFSNEYYISGASDPQGNAYFITDHGYRLTKYVPATGAVSIVWDQTITAATGSPALPSGVTFHTEQMNMTIDANGDYYFITANTGRLFQVKKGTTKYIYRGQVTGVTIGGGVTITDLVFANGKVYVSTSNSGSPGTSYPIYELNTATMAATAVGTTGSYSDLSNAPCAAISMARINGSLVNDKNGMTDGVNGAGLSGITVNLYDNDGNIIATTTTDANGNYSFSTLTNGSAIPAGNYSIGIVPPAGFQNVSSTDAVSPYDGRTPITLGATGGVNDVDFGLDITANPDFNSGYVNQQMSGNLNTNDKVPAGSTYGAPAIPSGVNNPGNSVPTIDPATGKYTFTGSDPGVYTFDVPVCTSGTPPVCTTNRLTITVAEPNSATNPPVANPDLATMTGYTSGTPPAVTLNTLANDQPGSLSPALNPASVTPTQPAHGTVTKDALGNITYTPDPGFVGKDTIPYQVCDLSVPTPKCTSSYQVVTVNAPGTANSTSASDDYATAVQGASIVRTAATGLKANDVDPEGNATTITGIGGTALSGGTAT</sequence>
<feature type="non-terminal residue" evidence="6">
    <location>
        <position position="666"/>
    </location>
</feature>
<dbReference type="Proteomes" id="UP000198757">
    <property type="component" value="Unassembled WGS sequence"/>
</dbReference>
<dbReference type="RefSeq" id="WP_143019899.1">
    <property type="nucleotide sequence ID" value="NZ_FMZO01000021.1"/>
</dbReference>
<evidence type="ECO:0000256" key="2">
    <source>
        <dbReference type="ARBA" id="ARBA00022525"/>
    </source>
</evidence>
<dbReference type="STRING" id="1285928.SAMN04487894_1211"/>
<proteinExistence type="predicted"/>
<dbReference type="Pfam" id="PF17963">
    <property type="entry name" value="Big_9"/>
    <property type="match status" value="1"/>
</dbReference>
<dbReference type="SUPFAM" id="SSF63829">
    <property type="entry name" value="Calcium-dependent phosphotriesterase"/>
    <property type="match status" value="1"/>
</dbReference>
<organism evidence="6 7">
    <name type="scientific">Niabella drilacis (strain DSM 25811 / CCM 8410 / CCUG 62505 / LMG 26954 / E90)</name>
    <dbReference type="NCBI Taxonomy" id="1285928"/>
    <lineage>
        <taxon>Bacteria</taxon>
        <taxon>Pseudomonadati</taxon>
        <taxon>Bacteroidota</taxon>
        <taxon>Chitinophagia</taxon>
        <taxon>Chitinophagales</taxon>
        <taxon>Chitinophagaceae</taxon>
        <taxon>Niabella</taxon>
    </lineage>
</organism>
<evidence type="ECO:0000313" key="7">
    <source>
        <dbReference type="Proteomes" id="UP000198757"/>
    </source>
</evidence>
<comment type="subcellular location">
    <subcellularLocation>
        <location evidence="1">Secreted</location>
    </subcellularLocation>
</comment>
<keyword evidence="3 4" id="KW-0732">Signal</keyword>
<dbReference type="EMBL" id="FMZO01000021">
    <property type="protein sequence ID" value="SDE09644.1"/>
    <property type="molecule type" value="Genomic_DNA"/>
</dbReference>
<dbReference type="OrthoDB" id="9816593at2"/>
<reference evidence="7" key="1">
    <citation type="submission" date="2016-10" db="EMBL/GenBank/DDBJ databases">
        <authorList>
            <person name="Varghese N."/>
            <person name="Submissions S."/>
        </authorList>
    </citation>
    <scope>NUCLEOTIDE SEQUENCE [LARGE SCALE GENOMIC DNA]</scope>
    <source>
        <strain evidence="7">DSM 25811 / CCM 8410 / LMG 26954 / E90</strain>
    </source>
</reference>
<dbReference type="InterPro" id="IPR013783">
    <property type="entry name" value="Ig-like_fold"/>
</dbReference>
<keyword evidence="7" id="KW-1185">Reference proteome</keyword>
<evidence type="ECO:0000313" key="6">
    <source>
        <dbReference type="EMBL" id="SDE09644.1"/>
    </source>
</evidence>
<accession>A0A1G7A420</accession>
<dbReference type="AlphaFoldDB" id="A0A1G7A420"/>
<feature type="chain" id="PRO_5011585749" evidence="4">
    <location>
        <begin position="35"/>
        <end position="666"/>
    </location>
</feature>
<protein>
    <submittedName>
        <fullName evidence="6">Cna protein B-type domain-containing protein</fullName>
    </submittedName>
</protein>
<keyword evidence="2" id="KW-0964">Secreted</keyword>
<name>A0A1G7A420_NIADE</name>
<dbReference type="Pfam" id="PF17210">
    <property type="entry name" value="SdrD_B"/>
    <property type="match status" value="1"/>
</dbReference>
<dbReference type="GO" id="GO:0005576">
    <property type="term" value="C:extracellular region"/>
    <property type="evidence" value="ECO:0007669"/>
    <property type="project" value="UniProtKB-SubCell"/>
</dbReference>
<dbReference type="Gene3D" id="2.60.40.10">
    <property type="entry name" value="Immunoglobulins"/>
    <property type="match status" value="1"/>
</dbReference>
<feature type="domain" description="SD-repeat containing protein B" evidence="5">
    <location>
        <begin position="308"/>
        <end position="377"/>
    </location>
</feature>
<feature type="signal peptide" evidence="4">
    <location>
        <begin position="1"/>
        <end position="34"/>
    </location>
</feature>
<dbReference type="Gene3D" id="2.60.40.3440">
    <property type="match status" value="1"/>
</dbReference>